<dbReference type="InterPro" id="IPR051011">
    <property type="entry name" value="Metal_resp_trans_reg"/>
</dbReference>
<organism evidence="5">
    <name type="scientific">bioreactor metagenome</name>
    <dbReference type="NCBI Taxonomy" id="1076179"/>
    <lineage>
        <taxon>unclassified sequences</taxon>
        <taxon>metagenomes</taxon>
        <taxon>ecological metagenomes</taxon>
    </lineage>
</organism>
<dbReference type="PROSITE" id="PS50987">
    <property type="entry name" value="HTH_ARSR_2"/>
    <property type="match status" value="1"/>
</dbReference>
<keyword evidence="1" id="KW-0805">Transcription regulation</keyword>
<dbReference type="GO" id="GO:0003700">
    <property type="term" value="F:DNA-binding transcription factor activity"/>
    <property type="evidence" value="ECO:0007669"/>
    <property type="project" value="InterPro"/>
</dbReference>
<sequence>MTIPTLSLLDDLSAQKMSALFDSLSDPTRIKILSVLMDGEANVGDLAEELKISPSAISHQLRGLKDKHVIRTRKQGKQVLVALEDDHIRELFERGLEHIKHE</sequence>
<reference evidence="5" key="1">
    <citation type="submission" date="2019-08" db="EMBL/GenBank/DDBJ databases">
        <authorList>
            <person name="Kucharzyk K."/>
            <person name="Murdoch R.W."/>
            <person name="Higgins S."/>
            <person name="Loffler F."/>
        </authorList>
    </citation>
    <scope>NUCLEOTIDE SEQUENCE</scope>
</reference>
<dbReference type="Pfam" id="PF01022">
    <property type="entry name" value="HTH_5"/>
    <property type="match status" value="1"/>
</dbReference>
<dbReference type="PANTHER" id="PTHR43132:SF6">
    <property type="entry name" value="HTH-TYPE TRANSCRIPTIONAL REPRESSOR CZRA"/>
    <property type="match status" value="1"/>
</dbReference>
<dbReference type="PANTHER" id="PTHR43132">
    <property type="entry name" value="ARSENICAL RESISTANCE OPERON REPRESSOR ARSR-RELATED"/>
    <property type="match status" value="1"/>
</dbReference>
<dbReference type="Gene3D" id="1.10.10.10">
    <property type="entry name" value="Winged helix-like DNA-binding domain superfamily/Winged helix DNA-binding domain"/>
    <property type="match status" value="1"/>
</dbReference>
<dbReference type="InterPro" id="IPR001845">
    <property type="entry name" value="HTH_ArsR_DNA-bd_dom"/>
</dbReference>
<dbReference type="NCBIfam" id="NF033788">
    <property type="entry name" value="HTH_metalloreg"/>
    <property type="match status" value="1"/>
</dbReference>
<dbReference type="AlphaFoldDB" id="A0A645I069"/>
<dbReference type="InterPro" id="IPR011991">
    <property type="entry name" value="ArsR-like_HTH"/>
</dbReference>
<dbReference type="SUPFAM" id="SSF46785">
    <property type="entry name" value="Winged helix' DNA-binding domain"/>
    <property type="match status" value="1"/>
</dbReference>
<proteinExistence type="predicted"/>
<evidence type="ECO:0000313" key="5">
    <source>
        <dbReference type="EMBL" id="MPN44648.1"/>
    </source>
</evidence>
<keyword evidence="3" id="KW-0804">Transcription</keyword>
<evidence type="ECO:0000256" key="2">
    <source>
        <dbReference type="ARBA" id="ARBA00023125"/>
    </source>
</evidence>
<dbReference type="EMBL" id="VSSQ01103934">
    <property type="protein sequence ID" value="MPN44648.1"/>
    <property type="molecule type" value="Genomic_DNA"/>
</dbReference>
<accession>A0A645I069</accession>
<protein>
    <submittedName>
        <fullName evidence="5">Transcriptional repressor SmtB</fullName>
    </submittedName>
</protein>
<dbReference type="CDD" id="cd00090">
    <property type="entry name" value="HTH_ARSR"/>
    <property type="match status" value="1"/>
</dbReference>
<dbReference type="GO" id="GO:0003677">
    <property type="term" value="F:DNA binding"/>
    <property type="evidence" value="ECO:0007669"/>
    <property type="project" value="UniProtKB-KW"/>
</dbReference>
<feature type="domain" description="HTH arsR-type" evidence="4">
    <location>
        <begin position="9"/>
        <end position="102"/>
    </location>
</feature>
<keyword evidence="2" id="KW-0238">DNA-binding</keyword>
<comment type="caution">
    <text evidence="5">The sequence shown here is derived from an EMBL/GenBank/DDBJ whole genome shotgun (WGS) entry which is preliminary data.</text>
</comment>
<name>A0A645I069_9ZZZZ</name>
<evidence type="ECO:0000256" key="1">
    <source>
        <dbReference type="ARBA" id="ARBA00023015"/>
    </source>
</evidence>
<dbReference type="InterPro" id="IPR036388">
    <property type="entry name" value="WH-like_DNA-bd_sf"/>
</dbReference>
<gene>
    <name evidence="5" type="primary">ziaR_41</name>
    <name evidence="5" type="ORF">SDC9_192213</name>
</gene>
<dbReference type="PRINTS" id="PR00778">
    <property type="entry name" value="HTHARSR"/>
</dbReference>
<evidence type="ECO:0000256" key="3">
    <source>
        <dbReference type="ARBA" id="ARBA00023163"/>
    </source>
</evidence>
<evidence type="ECO:0000259" key="4">
    <source>
        <dbReference type="PROSITE" id="PS50987"/>
    </source>
</evidence>
<dbReference type="InterPro" id="IPR036390">
    <property type="entry name" value="WH_DNA-bd_sf"/>
</dbReference>
<dbReference type="SMART" id="SM00418">
    <property type="entry name" value="HTH_ARSR"/>
    <property type="match status" value="1"/>
</dbReference>